<protein>
    <submittedName>
        <fullName evidence="2">Uncharacterized protein</fullName>
    </submittedName>
</protein>
<reference evidence="2" key="2">
    <citation type="submission" date="2023-01" db="EMBL/GenBank/DDBJ databases">
        <authorList>
            <person name="Petersen C."/>
        </authorList>
    </citation>
    <scope>NUCLEOTIDE SEQUENCE</scope>
    <source>
        <strain evidence="2">IBT 17514</strain>
    </source>
</reference>
<reference evidence="2" key="1">
    <citation type="journal article" date="2023" name="IMA Fungus">
        <title>Comparative genomic study of the Penicillium genus elucidates a diverse pangenome and 15 lateral gene transfer events.</title>
        <authorList>
            <person name="Petersen C."/>
            <person name="Sorensen T."/>
            <person name="Nielsen M.R."/>
            <person name="Sondergaard T.E."/>
            <person name="Sorensen J.L."/>
            <person name="Fitzpatrick D.A."/>
            <person name="Frisvad J.C."/>
            <person name="Nielsen K.L."/>
        </authorList>
    </citation>
    <scope>NUCLEOTIDE SEQUENCE</scope>
    <source>
        <strain evidence="2">IBT 17514</strain>
    </source>
</reference>
<accession>A0AAD6HVY6</accession>
<proteinExistence type="predicted"/>
<keyword evidence="1" id="KW-0472">Membrane</keyword>
<keyword evidence="1" id="KW-0812">Transmembrane</keyword>
<organism evidence="2 3">
    <name type="scientific">Penicillium malachiteum</name>
    <dbReference type="NCBI Taxonomy" id="1324776"/>
    <lineage>
        <taxon>Eukaryota</taxon>
        <taxon>Fungi</taxon>
        <taxon>Dikarya</taxon>
        <taxon>Ascomycota</taxon>
        <taxon>Pezizomycotina</taxon>
        <taxon>Eurotiomycetes</taxon>
        <taxon>Eurotiomycetidae</taxon>
        <taxon>Eurotiales</taxon>
        <taxon>Aspergillaceae</taxon>
        <taxon>Penicillium</taxon>
    </lineage>
</organism>
<dbReference type="Proteomes" id="UP001215712">
    <property type="component" value="Unassembled WGS sequence"/>
</dbReference>
<evidence type="ECO:0000313" key="3">
    <source>
        <dbReference type="Proteomes" id="UP001215712"/>
    </source>
</evidence>
<feature type="transmembrane region" description="Helical" evidence="1">
    <location>
        <begin position="12"/>
        <end position="34"/>
    </location>
</feature>
<feature type="transmembrane region" description="Helical" evidence="1">
    <location>
        <begin position="93"/>
        <end position="126"/>
    </location>
</feature>
<evidence type="ECO:0000313" key="2">
    <source>
        <dbReference type="EMBL" id="KAJ5738818.1"/>
    </source>
</evidence>
<feature type="transmembrane region" description="Helical" evidence="1">
    <location>
        <begin position="177"/>
        <end position="201"/>
    </location>
</feature>
<gene>
    <name evidence="2" type="ORF">N7493_001973</name>
</gene>
<keyword evidence="3" id="KW-1185">Reference proteome</keyword>
<keyword evidence="1" id="KW-1133">Transmembrane helix</keyword>
<dbReference type="EMBL" id="JAQJAN010000002">
    <property type="protein sequence ID" value="KAJ5738818.1"/>
    <property type="molecule type" value="Genomic_DNA"/>
</dbReference>
<evidence type="ECO:0000256" key="1">
    <source>
        <dbReference type="SAM" id="Phobius"/>
    </source>
</evidence>
<dbReference type="AlphaFoldDB" id="A0AAD6HVY6"/>
<sequence length="225" mass="25778">MSPTLTTLVIRAHKALTIGMFGLWIAGALGFIKIDLIMMDEGQWEFFDLCLSTSLLTWLVCRFSVTVRKNTWSGSLVYRLSCAHHRQSRRDALVLFFFACGWTYQVILRLILLGWLTLLGGAIYVFHIYSDAIEDLGPEKLAEMDFDLDTTLKQIDKFKGWMGFDPVEVVGWISPRFMVLFLVISWISVTTLSFYVVRVCWKSLKVIFRLPSEEPESAAPKLYVA</sequence>
<comment type="caution">
    <text evidence="2">The sequence shown here is derived from an EMBL/GenBank/DDBJ whole genome shotgun (WGS) entry which is preliminary data.</text>
</comment>
<name>A0AAD6HVY6_9EURO</name>